<dbReference type="PROSITE" id="PS50235">
    <property type="entry name" value="USP_3"/>
    <property type="match status" value="1"/>
</dbReference>
<dbReference type="PROSITE" id="PS00972">
    <property type="entry name" value="USP_1"/>
    <property type="match status" value="1"/>
</dbReference>
<organism evidence="3 4">
    <name type="scientific">Amphimedon queenslandica</name>
    <name type="common">Sponge</name>
    <dbReference type="NCBI Taxonomy" id="400682"/>
    <lineage>
        <taxon>Eukaryota</taxon>
        <taxon>Metazoa</taxon>
        <taxon>Porifera</taxon>
        <taxon>Demospongiae</taxon>
        <taxon>Heteroscleromorpha</taxon>
        <taxon>Haplosclerida</taxon>
        <taxon>Niphatidae</taxon>
        <taxon>Amphimedon</taxon>
    </lineage>
</organism>
<dbReference type="Gene3D" id="3.90.70.10">
    <property type="entry name" value="Cysteine proteinases"/>
    <property type="match status" value="1"/>
</dbReference>
<dbReference type="AlphaFoldDB" id="A0AAN0J8B1"/>
<dbReference type="CDD" id="cd20485">
    <property type="entry name" value="USP25_USP28_C-like"/>
    <property type="match status" value="1"/>
</dbReference>
<feature type="compositionally biased region" description="Acidic residues" evidence="1">
    <location>
        <begin position="558"/>
        <end position="567"/>
    </location>
</feature>
<dbReference type="GO" id="GO:0004843">
    <property type="term" value="F:cysteine-type deubiquitinase activity"/>
    <property type="evidence" value="ECO:0007669"/>
    <property type="project" value="InterPro"/>
</dbReference>
<feature type="compositionally biased region" description="Polar residues" evidence="1">
    <location>
        <begin position="68"/>
        <end position="82"/>
    </location>
</feature>
<dbReference type="InterPro" id="IPR018200">
    <property type="entry name" value="USP_CS"/>
</dbReference>
<dbReference type="InterPro" id="IPR003903">
    <property type="entry name" value="UIM_dom"/>
</dbReference>
<accession>A0AAN0J8B1</accession>
<dbReference type="InterPro" id="IPR001394">
    <property type="entry name" value="Peptidase_C19_UCH"/>
</dbReference>
<dbReference type="Pfam" id="PF00443">
    <property type="entry name" value="UCH"/>
    <property type="match status" value="1"/>
</dbReference>
<dbReference type="PROSITE" id="PS00973">
    <property type="entry name" value="USP_2"/>
    <property type="match status" value="1"/>
</dbReference>
<keyword evidence="4" id="KW-1185">Reference proteome</keyword>
<name>A0AAN0J8B1_AMPQE</name>
<dbReference type="GO" id="GO:0005634">
    <property type="term" value="C:nucleus"/>
    <property type="evidence" value="ECO:0007669"/>
    <property type="project" value="TreeGrafter"/>
</dbReference>
<sequence length="1073" mass="120179">MTSTKAEVMSDKAKQDIMQLQEIFGITSTEAENSYQYYKNSLSDAVVGLSSLQENGRVSLEEAIAKSPHSSESTSGDTSQGLVATCANNPMAAPAGGGGGMADSDQPTGSTNTNPIDLTQESQDDDLQKALALSLQDMQHQGGGISLEDQELSKALEASIADTHTEYGPVSRFVDPLNPHERKKIEGFPLGLKNIGNTCWFSAVIQSLFNIPAFRDSILHFNFKTSDQTEEDLPHCVLFVLELQKLFALLLESHQRYIDPKQAIDLLNASFQTLGGNHMQQDVSEFKHKLLEWIEDAFNYQDKTKNNPIIELFTGECVTEGKINETSFVNRSQFGAFPVQIEGHAHLHDSLEAATVNTEMEQETWFTHLPPVLVLELSRFKYNQLTGQAEKIHDSLSFDKTLYLDRYLHSNASQTRLLRKEMGLLRQKMRKIEETLKSSRLEGVLGAEGASPNVQEEGRPSPRSGSKEEVEFVRKWLEQWRSEMDTEISELKSSLSATRESLDAVYSDPSMNRTSYHLHSVLVHQGQASRGHYWAYVRKKKTKKRKATREMGIQASYLDDEQTEEEGVDKSSSEEKREEGEGHEDMEVTTTGGDTDVETFSSPLSSCEPSSGPASVAPPEVKREEGSKEDEEEIWLKYNDVSVTTVDWEEVKRESFGGRGGESACNSNGPGTNTSAYCLLYVNSEAAKTWREEVHLLSLGLQRYIAYHNLAFERELKAYDLKVQLQQLKTSSEGKELIKPAKAVRFEYPKGEEDPGASTNGGHDMMALASDAKRARAGSPSNLEDMQIDLDNLPPVDPALLNQLSMRLSDKLQMFIQDVPGTIIESRLLTDFHYAHACQTSEKVRQAILYEHVIQDLKRENDLNMSLIARKYFVEICKDPQIYQELQDVRLLYSRFCSCCYHFIQSVNEAKRNSWCLSLAHIINCFYLNSSISAQAGDKYSLDQQLLGRFRCKALLMVSEIGTVAFTSGEVSSSIVIGNDYIVPGLKAFSLHPFPGDDSILEKVREEWCQCLDQSSLTEDDSDKLADLLMKIVEDYSKAPNIKIPQAPSNFDTQRLAAQYTTAYKTLTSEILL</sequence>
<evidence type="ECO:0000313" key="3">
    <source>
        <dbReference type="EnsemblMetazoa" id="XP_019852971.1"/>
    </source>
</evidence>
<feature type="region of interest" description="Disordered" evidence="1">
    <location>
        <begin position="545"/>
        <end position="631"/>
    </location>
</feature>
<feature type="region of interest" description="Disordered" evidence="1">
    <location>
        <begin position="88"/>
        <end position="119"/>
    </location>
</feature>
<evidence type="ECO:0000313" key="4">
    <source>
        <dbReference type="Proteomes" id="UP000007879"/>
    </source>
</evidence>
<proteinExistence type="predicted"/>
<gene>
    <name evidence="3" type="primary">100633259</name>
</gene>
<dbReference type="Proteomes" id="UP000007879">
    <property type="component" value="Unassembled WGS sequence"/>
</dbReference>
<dbReference type="GO" id="GO:0016579">
    <property type="term" value="P:protein deubiquitination"/>
    <property type="evidence" value="ECO:0007669"/>
    <property type="project" value="InterPro"/>
</dbReference>
<feature type="region of interest" description="Disordered" evidence="1">
    <location>
        <begin position="63"/>
        <end position="82"/>
    </location>
</feature>
<dbReference type="Pfam" id="PF23625">
    <property type="entry name" value="UIM_2"/>
    <property type="match status" value="2"/>
</dbReference>
<dbReference type="InterPro" id="IPR038765">
    <property type="entry name" value="Papain-like_cys_pep_sf"/>
</dbReference>
<dbReference type="InterPro" id="IPR050164">
    <property type="entry name" value="Peptidase_C19"/>
</dbReference>
<dbReference type="PANTHER" id="PTHR24006:SF944">
    <property type="entry name" value="UBIQUITIN CARBOXYL-TERMINAL HYDROLASE"/>
    <property type="match status" value="1"/>
</dbReference>
<dbReference type="EnsemblMetazoa" id="XM_019997412.1">
    <property type="protein sequence ID" value="XP_019852971.1"/>
    <property type="gene ID" value="LOC100633259"/>
</dbReference>
<feature type="compositionally biased region" description="Low complexity" evidence="1">
    <location>
        <begin position="588"/>
        <end position="613"/>
    </location>
</feature>
<protein>
    <recommendedName>
        <fullName evidence="2">USP domain-containing protein</fullName>
    </recommendedName>
</protein>
<feature type="compositionally biased region" description="Basic and acidic residues" evidence="1">
    <location>
        <begin position="568"/>
        <end position="586"/>
    </location>
</feature>
<feature type="domain" description="USP" evidence="2">
    <location>
        <begin position="190"/>
        <end position="684"/>
    </location>
</feature>
<evidence type="ECO:0000256" key="1">
    <source>
        <dbReference type="SAM" id="MobiDB-lite"/>
    </source>
</evidence>
<dbReference type="InterPro" id="IPR028889">
    <property type="entry name" value="USP"/>
</dbReference>
<reference evidence="4" key="1">
    <citation type="journal article" date="2010" name="Nature">
        <title>The Amphimedon queenslandica genome and the evolution of animal complexity.</title>
        <authorList>
            <person name="Srivastava M."/>
            <person name="Simakov O."/>
            <person name="Chapman J."/>
            <person name="Fahey B."/>
            <person name="Gauthier M.E."/>
            <person name="Mitros T."/>
            <person name="Richards G.S."/>
            <person name="Conaco C."/>
            <person name="Dacre M."/>
            <person name="Hellsten U."/>
            <person name="Larroux C."/>
            <person name="Putnam N.H."/>
            <person name="Stanke M."/>
            <person name="Adamska M."/>
            <person name="Darling A."/>
            <person name="Degnan S.M."/>
            <person name="Oakley T.H."/>
            <person name="Plachetzki D.C."/>
            <person name="Zhai Y."/>
            <person name="Adamski M."/>
            <person name="Calcino A."/>
            <person name="Cummins S.F."/>
            <person name="Goodstein D.M."/>
            <person name="Harris C."/>
            <person name="Jackson D.J."/>
            <person name="Leys S.P."/>
            <person name="Shu S."/>
            <person name="Woodcroft B.J."/>
            <person name="Vervoort M."/>
            <person name="Kosik K.S."/>
            <person name="Manning G."/>
            <person name="Degnan B.M."/>
            <person name="Rokhsar D.S."/>
        </authorList>
    </citation>
    <scope>NUCLEOTIDE SEQUENCE [LARGE SCALE GENOMIC DNA]</scope>
</reference>
<dbReference type="GO" id="GO:0005829">
    <property type="term" value="C:cytosol"/>
    <property type="evidence" value="ECO:0007669"/>
    <property type="project" value="TreeGrafter"/>
</dbReference>
<feature type="compositionally biased region" description="Basic and acidic residues" evidence="1">
    <location>
        <begin position="456"/>
        <end position="468"/>
    </location>
</feature>
<reference evidence="3" key="2">
    <citation type="submission" date="2024-06" db="UniProtKB">
        <authorList>
            <consortium name="EnsemblMetazoa"/>
        </authorList>
    </citation>
    <scope>IDENTIFICATION</scope>
</reference>
<evidence type="ECO:0000259" key="2">
    <source>
        <dbReference type="PROSITE" id="PS50235"/>
    </source>
</evidence>
<feature type="compositionally biased region" description="Polar residues" evidence="1">
    <location>
        <begin position="105"/>
        <end position="119"/>
    </location>
</feature>
<dbReference type="PROSITE" id="PS50330">
    <property type="entry name" value="UIM"/>
    <property type="match status" value="1"/>
</dbReference>
<dbReference type="PANTHER" id="PTHR24006">
    <property type="entry name" value="UBIQUITIN CARBOXYL-TERMINAL HYDROLASE"/>
    <property type="match status" value="1"/>
</dbReference>
<feature type="region of interest" description="Disordered" evidence="1">
    <location>
        <begin position="443"/>
        <end position="468"/>
    </location>
</feature>
<dbReference type="SUPFAM" id="SSF54001">
    <property type="entry name" value="Cysteine proteinases"/>
    <property type="match status" value="1"/>
</dbReference>